<dbReference type="HOGENOM" id="CLU_527650_0_0_5"/>
<name>V9W052_9RHOB</name>
<dbReference type="Pfam" id="PF00078">
    <property type="entry name" value="RVT_1"/>
    <property type="match status" value="1"/>
</dbReference>
<dbReference type="CDD" id="cd01646">
    <property type="entry name" value="RT_Bac_retron_I"/>
    <property type="match status" value="1"/>
</dbReference>
<gene>
    <name evidence="3" type="ORF">METH_08710</name>
</gene>
<feature type="domain" description="Reverse transcriptase" evidence="2">
    <location>
        <begin position="1"/>
        <end position="280"/>
    </location>
</feature>
<dbReference type="SUPFAM" id="SSF56672">
    <property type="entry name" value="DNA/RNA polymerases"/>
    <property type="match status" value="1"/>
</dbReference>
<dbReference type="PATRIC" id="fig|999552.6.peg.1743"/>
<dbReference type="STRING" id="999552.METH_08710"/>
<evidence type="ECO:0000313" key="4">
    <source>
        <dbReference type="Proteomes" id="UP000018780"/>
    </source>
</evidence>
<protein>
    <recommendedName>
        <fullName evidence="2">Reverse transcriptase domain-containing protein</fullName>
    </recommendedName>
</protein>
<reference evidence="3 4" key="1">
    <citation type="submission" date="2013-09" db="EMBL/GenBank/DDBJ databases">
        <authorList>
            <consortium name="DOE Joint Genome Institute"/>
            <person name="Klenk H.-P."/>
            <person name="Huntemann M."/>
            <person name="Han J."/>
            <person name="Chen A."/>
            <person name="Kyrpides N."/>
            <person name="Mavromatis K."/>
            <person name="Markowitz V."/>
            <person name="Palaniappan K."/>
            <person name="Ivanova N."/>
            <person name="Schaumberg A."/>
            <person name="Pati A."/>
            <person name="Liolios K."/>
            <person name="Nordberg H.P."/>
            <person name="Cantor M.N."/>
            <person name="Hua S.X."/>
            <person name="Woyke T."/>
        </authorList>
    </citation>
    <scope>NUCLEOTIDE SEQUENCE [LARGE SCALE GENOMIC DNA]</scope>
    <source>
        <strain evidence="3 4">DSM 14336</strain>
    </source>
</reference>
<proteinExistence type="inferred from homology"/>
<dbReference type="PROSITE" id="PS50878">
    <property type="entry name" value="RT_POL"/>
    <property type="match status" value="1"/>
</dbReference>
<accession>V9W052</accession>
<evidence type="ECO:0000313" key="3">
    <source>
        <dbReference type="EMBL" id="AHD03020.1"/>
    </source>
</evidence>
<dbReference type="InterPro" id="IPR051083">
    <property type="entry name" value="GrpII_Intron_Splice-Mob/Def"/>
</dbReference>
<sequence length="516" mass="58402">MPGLASEVVDTIDWEKAARNIEVDSRSDFILAPHLDIVFRDKSADLINQLKSKLAAGTYEPQLPVTISAPKQGVLTRPGSILLPQDRLLYQGLLENMLPEIEAQFDRTRSFSHIPSTEADRLFDPSFEGWNKFQRRVEAICGDMDFVLQCDVANYFETLPQHNLVNALEGCGCRAESVRLMEKLLLAFRQKSSQGIIQGVFPSDVLGNFYLTDFDANCSLFDHPSARYVDDFYIGFSTELDAKLFLAEMIESMRKVGLALNPTKTRILASNELLFEQREVDRLFEEARDEVEAARDLVENGGYGFQGDWVNSDEVEEAISDGLDEELLAVRALLDYHDDTPEISEKIDRFALPYLRAAGDDYGVERAFDGLARRPHLTRHYFSYLNHFARINQDVRERIEALICANGFYLDYQRMYHAAGVMTCDAVSAETVAHVMSWFRNRSIGSHTRAISAIFACKFGTARERREVRAAYDEEPPYVQAAILYSSQFFTVAEKRTMKAAWKGHSDLNALISAAV</sequence>
<dbReference type="InterPro" id="IPR000477">
    <property type="entry name" value="RT_dom"/>
</dbReference>
<evidence type="ECO:0000259" key="2">
    <source>
        <dbReference type="PROSITE" id="PS50878"/>
    </source>
</evidence>
<dbReference type="EMBL" id="CP006773">
    <property type="protein sequence ID" value="AHD03020.1"/>
    <property type="molecule type" value="Genomic_DNA"/>
</dbReference>
<dbReference type="Proteomes" id="UP000018780">
    <property type="component" value="Chromosome"/>
</dbReference>
<keyword evidence="4" id="KW-1185">Reference proteome</keyword>
<dbReference type="KEGG" id="lmd:METH_08710"/>
<dbReference type="InterPro" id="IPR043502">
    <property type="entry name" value="DNA/RNA_pol_sf"/>
</dbReference>
<dbReference type="PANTHER" id="PTHR34047">
    <property type="entry name" value="NUCLEAR INTRON MATURASE 1, MITOCHONDRIAL-RELATED"/>
    <property type="match status" value="1"/>
</dbReference>
<dbReference type="PANTHER" id="PTHR34047:SF8">
    <property type="entry name" value="PROTEIN YKFC"/>
    <property type="match status" value="1"/>
</dbReference>
<dbReference type="AlphaFoldDB" id="V9W052"/>
<comment type="similarity">
    <text evidence="1">Belongs to the bacterial reverse transcriptase family.</text>
</comment>
<organism evidence="3 4">
    <name type="scientific">Leisingera methylohalidivorans DSM 14336</name>
    <dbReference type="NCBI Taxonomy" id="999552"/>
    <lineage>
        <taxon>Bacteria</taxon>
        <taxon>Pseudomonadati</taxon>
        <taxon>Pseudomonadota</taxon>
        <taxon>Alphaproteobacteria</taxon>
        <taxon>Rhodobacterales</taxon>
        <taxon>Roseobacteraceae</taxon>
        <taxon>Leisingera</taxon>
    </lineage>
</organism>
<evidence type="ECO:0000256" key="1">
    <source>
        <dbReference type="ARBA" id="ARBA00034120"/>
    </source>
</evidence>